<reference evidence="10" key="1">
    <citation type="journal article" date="2019" name="Int. J. Syst. Evol. Microbiol.">
        <title>The Global Catalogue of Microorganisms (GCM) 10K type strain sequencing project: providing services to taxonomists for standard genome sequencing and annotation.</title>
        <authorList>
            <consortium name="The Broad Institute Genomics Platform"/>
            <consortium name="The Broad Institute Genome Sequencing Center for Infectious Disease"/>
            <person name="Wu L."/>
            <person name="Ma J."/>
        </authorList>
    </citation>
    <scope>NUCLEOTIDE SEQUENCE [LARGE SCALE GENOMIC DNA]</scope>
    <source>
        <strain evidence="10">CGMCC 1.15304</strain>
    </source>
</reference>
<sequence length="106" mass="11625">MTSEAISAFSILIIMLGLLGLAAWAVKRFGLIPGQPRMTGKKREITVVDSQMLDARNRLVVVNWRGRDYFLGTGQHGITLLDGPEGTNTPSGFKQALAEETNRESH</sequence>
<proteinExistence type="inferred from homology"/>
<protein>
    <recommendedName>
        <fullName evidence="7">Flagellar protein</fullName>
    </recommendedName>
</protein>
<dbReference type="InterPro" id="IPR052205">
    <property type="entry name" value="FliO/MopB"/>
</dbReference>
<dbReference type="RefSeq" id="WP_068145565.1">
    <property type="nucleotide sequence ID" value="NZ_JBHSCR010000007.1"/>
</dbReference>
<keyword evidence="5 7" id="KW-0975">Bacterial flagellum</keyword>
<keyword evidence="2 7" id="KW-0812">Transmembrane</keyword>
<evidence type="ECO:0000256" key="5">
    <source>
        <dbReference type="ARBA" id="ARBA00023143"/>
    </source>
</evidence>
<keyword evidence="9" id="KW-0966">Cell projection</keyword>
<evidence type="ECO:0000256" key="4">
    <source>
        <dbReference type="ARBA" id="ARBA00023136"/>
    </source>
</evidence>
<name>A0ABV8UB25_9PROT</name>
<keyword evidence="9" id="KW-0969">Cilium</keyword>
<accession>A0ABV8UB25</accession>
<comment type="caution">
    <text evidence="9">The sequence shown here is derived from an EMBL/GenBank/DDBJ whole genome shotgun (WGS) entry which is preliminary data.</text>
</comment>
<evidence type="ECO:0000256" key="6">
    <source>
        <dbReference type="ARBA" id="ARBA00037937"/>
    </source>
</evidence>
<feature type="transmembrane region" description="Helical" evidence="7">
    <location>
        <begin position="6"/>
        <end position="26"/>
    </location>
</feature>
<dbReference type="Proteomes" id="UP001595776">
    <property type="component" value="Unassembled WGS sequence"/>
</dbReference>
<dbReference type="NCBIfam" id="TIGR03500">
    <property type="entry name" value="FliO_TIGR"/>
    <property type="match status" value="1"/>
</dbReference>
<organism evidence="9 10">
    <name type="scientific">Kordiimonas lipolytica</name>
    <dbReference type="NCBI Taxonomy" id="1662421"/>
    <lineage>
        <taxon>Bacteria</taxon>
        <taxon>Pseudomonadati</taxon>
        <taxon>Pseudomonadota</taxon>
        <taxon>Alphaproteobacteria</taxon>
        <taxon>Kordiimonadales</taxon>
        <taxon>Kordiimonadaceae</taxon>
        <taxon>Kordiimonas</taxon>
    </lineage>
</organism>
<evidence type="ECO:0000256" key="2">
    <source>
        <dbReference type="ARBA" id="ARBA00022692"/>
    </source>
</evidence>
<dbReference type="PANTHER" id="PTHR38766:SF1">
    <property type="entry name" value="FLAGELLAR PROTEIN FLIO"/>
    <property type="match status" value="1"/>
</dbReference>
<evidence type="ECO:0000256" key="8">
    <source>
        <dbReference type="SAM" id="MobiDB-lite"/>
    </source>
</evidence>
<keyword evidence="1 7" id="KW-1003">Cell membrane</keyword>
<keyword evidence="3 7" id="KW-1133">Transmembrane helix</keyword>
<keyword evidence="4 7" id="KW-0472">Membrane</keyword>
<comment type="subcellular location">
    <subcellularLocation>
        <location evidence="7">Cell membrane</location>
    </subcellularLocation>
    <subcellularLocation>
        <location evidence="7">Bacterial flagellum basal body</location>
    </subcellularLocation>
</comment>
<comment type="similarity">
    <text evidence="6 7">Belongs to the FliO/MopB family.</text>
</comment>
<evidence type="ECO:0000256" key="3">
    <source>
        <dbReference type="ARBA" id="ARBA00022989"/>
    </source>
</evidence>
<feature type="region of interest" description="Disordered" evidence="8">
    <location>
        <begin position="81"/>
        <end position="106"/>
    </location>
</feature>
<gene>
    <name evidence="9" type="primary">fliO</name>
    <name evidence="9" type="ORF">ACFO5Q_10960</name>
</gene>
<evidence type="ECO:0000256" key="7">
    <source>
        <dbReference type="RuleBase" id="RU362064"/>
    </source>
</evidence>
<evidence type="ECO:0000256" key="1">
    <source>
        <dbReference type="ARBA" id="ARBA00022475"/>
    </source>
</evidence>
<dbReference type="PANTHER" id="PTHR38766">
    <property type="entry name" value="FLAGELLAR PROTEIN FLIO"/>
    <property type="match status" value="1"/>
</dbReference>
<dbReference type="InterPro" id="IPR022781">
    <property type="entry name" value="Flagellar_biosynth_FliO"/>
</dbReference>
<dbReference type="EMBL" id="JBHSCR010000007">
    <property type="protein sequence ID" value="MFC4348367.1"/>
    <property type="molecule type" value="Genomic_DNA"/>
</dbReference>
<keyword evidence="9" id="KW-0282">Flagellum</keyword>
<evidence type="ECO:0000313" key="10">
    <source>
        <dbReference type="Proteomes" id="UP001595776"/>
    </source>
</evidence>
<keyword evidence="10" id="KW-1185">Reference proteome</keyword>
<evidence type="ECO:0000313" key="9">
    <source>
        <dbReference type="EMBL" id="MFC4348367.1"/>
    </source>
</evidence>
<dbReference type="Pfam" id="PF04347">
    <property type="entry name" value="FliO"/>
    <property type="match status" value="1"/>
</dbReference>